<dbReference type="InterPro" id="IPR023013">
    <property type="entry name" value="AGPR_AS"/>
</dbReference>
<comment type="similarity">
    <text evidence="5">Belongs to the NAGSA dehydrogenase family. Type 1 subfamily.</text>
</comment>
<dbReference type="HAMAP" id="MF_00150">
    <property type="entry name" value="ArgC_type1"/>
    <property type="match status" value="1"/>
</dbReference>
<feature type="active site" evidence="5 6">
    <location>
        <position position="131"/>
    </location>
</feature>
<dbReference type="EC" id="1.2.1.38" evidence="5"/>
<dbReference type="CDD" id="cd17895">
    <property type="entry name" value="AGPR_1_N"/>
    <property type="match status" value="1"/>
</dbReference>
<gene>
    <name evidence="5" type="primary">argC</name>
    <name evidence="8" type="ORF">SAMN06265219_10561</name>
</gene>
<keyword evidence="1 5" id="KW-0055">Arginine biosynthesis</keyword>
<comment type="function">
    <text evidence="5">Catalyzes the NADPH-dependent reduction of N-acetyl-5-glutamyl phosphate to yield N-acetyl-L-glutamate 5-semialdehyde.</text>
</comment>
<keyword evidence="5" id="KW-0963">Cytoplasm</keyword>
<dbReference type="OrthoDB" id="9801289at2"/>
<keyword evidence="4 5" id="KW-0560">Oxidoreductase</keyword>
<comment type="subcellular location">
    <subcellularLocation>
        <location evidence="5">Cytoplasm</location>
    </subcellularLocation>
</comment>
<dbReference type="Gene3D" id="3.40.50.720">
    <property type="entry name" value="NAD(P)-binding Rossmann-like Domain"/>
    <property type="match status" value="1"/>
</dbReference>
<evidence type="ECO:0000259" key="7">
    <source>
        <dbReference type="SMART" id="SM00859"/>
    </source>
</evidence>
<keyword evidence="2 5" id="KW-0028">Amino-acid biosynthesis</keyword>
<dbReference type="GO" id="GO:0051287">
    <property type="term" value="F:NAD binding"/>
    <property type="evidence" value="ECO:0007669"/>
    <property type="project" value="InterPro"/>
</dbReference>
<evidence type="ECO:0000256" key="5">
    <source>
        <dbReference type="HAMAP-Rule" id="MF_00150"/>
    </source>
</evidence>
<dbReference type="AlphaFoldDB" id="A0A521CD54"/>
<reference evidence="8 9" key="1">
    <citation type="submission" date="2017-05" db="EMBL/GenBank/DDBJ databases">
        <authorList>
            <person name="Varghese N."/>
            <person name="Submissions S."/>
        </authorList>
    </citation>
    <scope>NUCLEOTIDE SEQUENCE [LARGE SCALE GENOMIC DNA]</scope>
    <source>
        <strain evidence="8 9">DSM 21985</strain>
    </source>
</reference>
<dbReference type="Pfam" id="PF01118">
    <property type="entry name" value="Semialdhyde_dh"/>
    <property type="match status" value="1"/>
</dbReference>
<dbReference type="Proteomes" id="UP000317557">
    <property type="component" value="Unassembled WGS sequence"/>
</dbReference>
<sequence>MIKVGVIGGAGYTAGELLRILLHHPKAELKSVVSRSHSGEFLYKAHPDLNGDIDLKFDAELNQDVDVVFLCMGHGNSRGIVESGVIPESAKIVDLSTDFRHKESSNGFVYGLPELNREDIKEADKIANPGCFATCIQLTLLPLADAGLINQDVHVTAITGSTGAGQNPTATTHFSWRSHNASIYKPLTHRHLKEIKESLTQLQDDFSNQVHFIPMRGAFTRGILAVSYLPTDKSLEEVQDLFEAYYADHPFVHLSDEPLDVKQIVGTNKGLLHLQKENGQILITGVIDNLVKGASGQAVQNMNLIFGLDETEGLTLKSTAF</sequence>
<dbReference type="PANTHER" id="PTHR32338:SF10">
    <property type="entry name" value="N-ACETYL-GAMMA-GLUTAMYL-PHOSPHATE REDUCTASE, CHLOROPLASTIC-RELATED"/>
    <property type="match status" value="1"/>
</dbReference>
<dbReference type="SMART" id="SM00859">
    <property type="entry name" value="Semialdhyde_dh"/>
    <property type="match status" value="1"/>
</dbReference>
<evidence type="ECO:0000313" key="8">
    <source>
        <dbReference type="EMBL" id="SMO57354.1"/>
    </source>
</evidence>
<evidence type="ECO:0000256" key="4">
    <source>
        <dbReference type="ARBA" id="ARBA00023002"/>
    </source>
</evidence>
<dbReference type="GO" id="GO:0005737">
    <property type="term" value="C:cytoplasm"/>
    <property type="evidence" value="ECO:0007669"/>
    <property type="project" value="UniProtKB-SubCell"/>
</dbReference>
<dbReference type="InterPro" id="IPR058924">
    <property type="entry name" value="AGPR_dimerisation_dom"/>
</dbReference>
<dbReference type="InterPro" id="IPR050085">
    <property type="entry name" value="AGPR"/>
</dbReference>
<dbReference type="GO" id="GO:0006526">
    <property type="term" value="P:L-arginine biosynthetic process"/>
    <property type="evidence" value="ECO:0007669"/>
    <property type="project" value="UniProtKB-UniRule"/>
</dbReference>
<dbReference type="GO" id="GO:0003942">
    <property type="term" value="F:N-acetyl-gamma-glutamyl-phosphate reductase activity"/>
    <property type="evidence" value="ECO:0007669"/>
    <property type="project" value="UniProtKB-UniRule"/>
</dbReference>
<dbReference type="InterPro" id="IPR036291">
    <property type="entry name" value="NAD(P)-bd_dom_sf"/>
</dbReference>
<comment type="pathway">
    <text evidence="5">Amino-acid biosynthesis; L-arginine biosynthesis; N(2)-acetyl-L-ornithine from L-glutamate: step 3/4.</text>
</comment>
<organism evidence="8 9">
    <name type="scientific">Gracilimonas mengyeensis</name>
    <dbReference type="NCBI Taxonomy" id="1302730"/>
    <lineage>
        <taxon>Bacteria</taxon>
        <taxon>Pseudomonadati</taxon>
        <taxon>Balneolota</taxon>
        <taxon>Balneolia</taxon>
        <taxon>Balneolales</taxon>
        <taxon>Balneolaceae</taxon>
        <taxon>Gracilimonas</taxon>
    </lineage>
</organism>
<dbReference type="PANTHER" id="PTHR32338">
    <property type="entry name" value="N-ACETYL-GAMMA-GLUTAMYL-PHOSPHATE REDUCTASE, CHLOROPLASTIC-RELATED-RELATED"/>
    <property type="match status" value="1"/>
</dbReference>
<dbReference type="Pfam" id="PF22698">
    <property type="entry name" value="Semialdhyde_dhC_1"/>
    <property type="match status" value="1"/>
</dbReference>
<keyword evidence="9" id="KW-1185">Reference proteome</keyword>
<dbReference type="RefSeq" id="WP_142453892.1">
    <property type="nucleotide sequence ID" value="NZ_FXTP01000005.1"/>
</dbReference>
<dbReference type="Gene3D" id="3.30.360.10">
    <property type="entry name" value="Dihydrodipicolinate Reductase, domain 2"/>
    <property type="match status" value="1"/>
</dbReference>
<evidence type="ECO:0000256" key="6">
    <source>
        <dbReference type="PROSITE-ProRule" id="PRU10010"/>
    </source>
</evidence>
<evidence type="ECO:0000313" key="9">
    <source>
        <dbReference type="Proteomes" id="UP000317557"/>
    </source>
</evidence>
<dbReference type="PROSITE" id="PS01224">
    <property type="entry name" value="ARGC"/>
    <property type="match status" value="1"/>
</dbReference>
<keyword evidence="3 5" id="KW-0521">NADP</keyword>
<dbReference type="CDD" id="cd23934">
    <property type="entry name" value="AGPR_1_C"/>
    <property type="match status" value="1"/>
</dbReference>
<feature type="domain" description="Semialdehyde dehydrogenase NAD-binding" evidence="7">
    <location>
        <begin position="3"/>
        <end position="123"/>
    </location>
</feature>
<evidence type="ECO:0000256" key="3">
    <source>
        <dbReference type="ARBA" id="ARBA00022857"/>
    </source>
</evidence>
<dbReference type="NCBIfam" id="TIGR01850">
    <property type="entry name" value="argC"/>
    <property type="match status" value="1"/>
</dbReference>
<dbReference type="EMBL" id="FXTP01000005">
    <property type="protein sequence ID" value="SMO57354.1"/>
    <property type="molecule type" value="Genomic_DNA"/>
</dbReference>
<proteinExistence type="inferred from homology"/>
<dbReference type="SUPFAM" id="SSF55347">
    <property type="entry name" value="Glyceraldehyde-3-phosphate dehydrogenase-like, C-terminal domain"/>
    <property type="match status" value="1"/>
</dbReference>
<dbReference type="SUPFAM" id="SSF51735">
    <property type="entry name" value="NAD(P)-binding Rossmann-fold domains"/>
    <property type="match status" value="1"/>
</dbReference>
<dbReference type="InterPro" id="IPR000706">
    <property type="entry name" value="AGPR_type-1"/>
</dbReference>
<protein>
    <recommendedName>
        <fullName evidence="5">N-acetyl-gamma-glutamyl-phosphate reductase</fullName>
        <shortName evidence="5">AGPR</shortName>
        <ecNumber evidence="5">1.2.1.38</ecNumber>
    </recommendedName>
    <alternativeName>
        <fullName evidence="5">N-acetyl-glutamate semialdehyde dehydrogenase</fullName>
        <shortName evidence="5">NAGSA dehydrogenase</shortName>
    </alternativeName>
</protein>
<dbReference type="GO" id="GO:0070401">
    <property type="term" value="F:NADP+ binding"/>
    <property type="evidence" value="ECO:0007669"/>
    <property type="project" value="InterPro"/>
</dbReference>
<dbReference type="UniPathway" id="UPA00068">
    <property type="reaction ID" value="UER00108"/>
</dbReference>
<dbReference type="InterPro" id="IPR000534">
    <property type="entry name" value="Semialdehyde_DH_NAD-bd"/>
</dbReference>
<evidence type="ECO:0000256" key="2">
    <source>
        <dbReference type="ARBA" id="ARBA00022605"/>
    </source>
</evidence>
<comment type="catalytic activity">
    <reaction evidence="5">
        <text>N-acetyl-L-glutamate 5-semialdehyde + phosphate + NADP(+) = N-acetyl-L-glutamyl 5-phosphate + NADPH + H(+)</text>
        <dbReference type="Rhea" id="RHEA:21588"/>
        <dbReference type="ChEBI" id="CHEBI:15378"/>
        <dbReference type="ChEBI" id="CHEBI:29123"/>
        <dbReference type="ChEBI" id="CHEBI:43474"/>
        <dbReference type="ChEBI" id="CHEBI:57783"/>
        <dbReference type="ChEBI" id="CHEBI:57936"/>
        <dbReference type="ChEBI" id="CHEBI:58349"/>
        <dbReference type="EC" id="1.2.1.38"/>
    </reaction>
</comment>
<evidence type="ECO:0000256" key="1">
    <source>
        <dbReference type="ARBA" id="ARBA00022571"/>
    </source>
</evidence>
<accession>A0A521CD54</accession>
<name>A0A521CD54_9BACT</name>